<organism evidence="2 3">
    <name type="scientific">Hydrogenovibrio marinus</name>
    <dbReference type="NCBI Taxonomy" id="28885"/>
    <lineage>
        <taxon>Bacteria</taxon>
        <taxon>Pseudomonadati</taxon>
        <taxon>Pseudomonadota</taxon>
        <taxon>Gammaproteobacteria</taxon>
        <taxon>Thiotrichales</taxon>
        <taxon>Piscirickettsiaceae</taxon>
        <taxon>Hydrogenovibrio</taxon>
    </lineage>
</organism>
<dbReference type="RefSeq" id="WP_051623300.1">
    <property type="nucleotide sequence ID" value="NZ_JMIU01000002.1"/>
</dbReference>
<accession>A0A066ZR49</accession>
<evidence type="ECO:0000256" key="1">
    <source>
        <dbReference type="SAM" id="SignalP"/>
    </source>
</evidence>
<evidence type="ECO:0008006" key="4">
    <source>
        <dbReference type="Google" id="ProtNLM"/>
    </source>
</evidence>
<protein>
    <recommendedName>
        <fullName evidence="4">Conjugal transfer protein TraW</fullName>
    </recommendedName>
</protein>
<comment type="caution">
    <text evidence="2">The sequence shown here is derived from an EMBL/GenBank/DDBJ whole genome shotgun (WGS) entry which is preliminary data.</text>
</comment>
<gene>
    <name evidence="2" type="ORF">EI16_12520</name>
</gene>
<dbReference type="STRING" id="28885.EI16_12520"/>
<dbReference type="AlphaFoldDB" id="A0A066ZR49"/>
<feature type="signal peptide" evidence="1">
    <location>
        <begin position="1"/>
        <end position="20"/>
    </location>
</feature>
<dbReference type="EMBL" id="JMIU01000002">
    <property type="protein sequence ID" value="KDN94714.1"/>
    <property type="molecule type" value="Genomic_DNA"/>
</dbReference>
<sequence>MNNKIIFLALAATFSNHVFASQIDNPIGKTYAIKEQSFLDYIQQKLSEKQKNGEIKKMEEEFKKRAIHSLNNPVGVNIPRATENTIRHFDTTITLTRNVLMPDGQILYKAGTKFNPLLVKGLSKKLVFIDGRDPQQVQFALKDFEDSQHRDKIILVAGSFMDFMKKYKVRVYFDQTYSGGGFGQRETLVKKFGIRAVPSVVYQENFKTPYLTIREVNLDEQK</sequence>
<keyword evidence="1" id="KW-0732">Signal</keyword>
<dbReference type="Proteomes" id="UP000027341">
    <property type="component" value="Unassembled WGS sequence"/>
</dbReference>
<evidence type="ECO:0000313" key="2">
    <source>
        <dbReference type="EMBL" id="KDN94714.1"/>
    </source>
</evidence>
<reference evidence="2 3" key="1">
    <citation type="submission" date="2014-04" db="EMBL/GenBank/DDBJ databases">
        <title>Draft genome sequence of Hydrogenovibrio marinus MH-110, a model organism for aerobic H2 metabolism.</title>
        <authorList>
            <person name="Cha H.J."/>
            <person name="Jo B.H."/>
            <person name="Hwang B.H."/>
        </authorList>
    </citation>
    <scope>NUCLEOTIDE SEQUENCE [LARGE SCALE GENOMIC DNA]</scope>
    <source>
        <strain evidence="2 3">MH-110</strain>
    </source>
</reference>
<name>A0A066ZR49_HYDMR</name>
<feature type="chain" id="PRO_5001632465" description="Conjugal transfer protein TraW" evidence="1">
    <location>
        <begin position="21"/>
        <end position="222"/>
    </location>
</feature>
<evidence type="ECO:0000313" key="3">
    <source>
        <dbReference type="Proteomes" id="UP000027341"/>
    </source>
</evidence>
<proteinExistence type="predicted"/>
<keyword evidence="3" id="KW-1185">Reference proteome</keyword>